<comment type="catalytic activity">
    <reaction evidence="6">
        <text>pseudouridine(1915) in 23S rRNA + S-adenosyl-L-methionine = N(3)-methylpseudouridine(1915) in 23S rRNA + S-adenosyl-L-homocysteine + H(+)</text>
        <dbReference type="Rhea" id="RHEA:42752"/>
        <dbReference type="Rhea" id="RHEA-COMP:10221"/>
        <dbReference type="Rhea" id="RHEA-COMP:10222"/>
        <dbReference type="ChEBI" id="CHEBI:15378"/>
        <dbReference type="ChEBI" id="CHEBI:57856"/>
        <dbReference type="ChEBI" id="CHEBI:59789"/>
        <dbReference type="ChEBI" id="CHEBI:65314"/>
        <dbReference type="ChEBI" id="CHEBI:74486"/>
        <dbReference type="EC" id="2.1.1.177"/>
    </reaction>
</comment>
<dbReference type="GO" id="GO:0070038">
    <property type="term" value="F:rRNA (pseudouridine-N3-)-methyltransferase activity"/>
    <property type="evidence" value="ECO:0007669"/>
    <property type="project" value="UniProtKB-UniRule"/>
</dbReference>
<name>A0A0M2NCL4_9FIRM</name>
<dbReference type="NCBIfam" id="NF000985">
    <property type="entry name" value="PRK00103.1-3"/>
    <property type="match status" value="1"/>
</dbReference>
<keyword evidence="6" id="KW-0963">Cytoplasm</keyword>
<evidence type="ECO:0000313" key="7">
    <source>
        <dbReference type="EMBL" id="KKI50249.1"/>
    </source>
</evidence>
<comment type="subcellular location">
    <subcellularLocation>
        <location evidence="6">Cytoplasm</location>
    </subcellularLocation>
</comment>
<dbReference type="HAMAP" id="MF_00658">
    <property type="entry name" value="23SrRNA_methyltr_H"/>
    <property type="match status" value="1"/>
</dbReference>
<dbReference type="STRING" id="270498.CHK_2312"/>
<organism evidence="7 8">
    <name type="scientific">Christensenella hongkongensis</name>
    <dbReference type="NCBI Taxonomy" id="270498"/>
    <lineage>
        <taxon>Bacteria</taxon>
        <taxon>Bacillati</taxon>
        <taxon>Bacillota</taxon>
        <taxon>Clostridia</taxon>
        <taxon>Christensenellales</taxon>
        <taxon>Christensenellaceae</taxon>
        <taxon>Christensenella</taxon>
    </lineage>
</organism>
<keyword evidence="4 6" id="KW-0949">S-adenosyl-L-methionine</keyword>
<reference evidence="7 8" key="1">
    <citation type="submission" date="2015-04" db="EMBL/GenBank/DDBJ databases">
        <title>Draft genome sequence of bacteremic isolate Catabacter hongkongensis type strain HKU16T.</title>
        <authorList>
            <person name="Lau S.K."/>
            <person name="Teng J.L."/>
            <person name="Huang Y."/>
            <person name="Curreem S.O."/>
            <person name="Tsui S.K."/>
            <person name="Woo P.C."/>
        </authorList>
    </citation>
    <scope>NUCLEOTIDE SEQUENCE [LARGE SCALE GENOMIC DNA]</scope>
    <source>
        <strain evidence="7 8">HKU16</strain>
    </source>
</reference>
<keyword evidence="8" id="KW-1185">Reference proteome</keyword>
<dbReference type="InterPro" id="IPR029028">
    <property type="entry name" value="Alpha/beta_knot_MTases"/>
</dbReference>
<dbReference type="OrthoDB" id="9806643at2"/>
<sequence length="158" mass="17744">MVKIKIVCVGKLKEDFYLKAQAEYVKMLGRFCDITVEELPDEPLSNVRGEKAELAVKEAEGKRILSKCEGFVIACDVAAKQLSSEEFAQKTDALMTDGNSTLCFVIGGSLGLSQEVLSRADMRLSVSKMTLPHRLFRIVLLEQVFRAFKIINHETYHK</sequence>
<dbReference type="Pfam" id="PF02590">
    <property type="entry name" value="SPOUT_MTase"/>
    <property type="match status" value="1"/>
</dbReference>
<feature type="binding site" evidence="6">
    <location>
        <position position="107"/>
    </location>
    <ligand>
        <name>S-adenosyl-L-methionine</name>
        <dbReference type="ChEBI" id="CHEBI:59789"/>
    </ligand>
</feature>
<dbReference type="CDD" id="cd18081">
    <property type="entry name" value="RlmH-like"/>
    <property type="match status" value="1"/>
</dbReference>
<keyword evidence="2 6" id="KW-0489">Methyltransferase</keyword>
<evidence type="ECO:0000256" key="5">
    <source>
        <dbReference type="ARBA" id="ARBA00038303"/>
    </source>
</evidence>
<evidence type="ECO:0000256" key="2">
    <source>
        <dbReference type="ARBA" id="ARBA00022603"/>
    </source>
</evidence>
<gene>
    <name evidence="6" type="primary">rlmH</name>
    <name evidence="7" type="ORF">CHK_2312</name>
</gene>
<dbReference type="Gene3D" id="3.40.1280.10">
    <property type="match status" value="1"/>
</dbReference>
<comment type="function">
    <text evidence="6">Specifically methylates the pseudouridine at position 1915 (m3Psi1915) in 23S rRNA.</text>
</comment>
<dbReference type="PANTHER" id="PTHR33603">
    <property type="entry name" value="METHYLTRANSFERASE"/>
    <property type="match status" value="1"/>
</dbReference>
<dbReference type="RefSeq" id="WP_046444115.1">
    <property type="nucleotide sequence ID" value="NZ_LAYJ01000112.1"/>
</dbReference>
<dbReference type="EC" id="2.1.1.177" evidence="6"/>
<dbReference type="EMBL" id="LAYJ01000112">
    <property type="protein sequence ID" value="KKI50249.1"/>
    <property type="molecule type" value="Genomic_DNA"/>
</dbReference>
<dbReference type="PATRIC" id="fig|270498.16.peg.2064"/>
<dbReference type="PIRSF" id="PIRSF004505">
    <property type="entry name" value="MT_bac"/>
    <property type="match status" value="1"/>
</dbReference>
<protein>
    <recommendedName>
        <fullName evidence="6">Ribosomal RNA large subunit methyltransferase H</fullName>
        <ecNumber evidence="6">2.1.1.177</ecNumber>
    </recommendedName>
    <alternativeName>
        <fullName evidence="6">23S rRNA (pseudouridine1915-N3)-methyltransferase</fullName>
    </alternativeName>
    <alternativeName>
        <fullName evidence="6">23S rRNA m3Psi1915 methyltransferase</fullName>
    </alternativeName>
    <alternativeName>
        <fullName evidence="6">rRNA (pseudouridine-N3-)-methyltransferase RlmH</fullName>
    </alternativeName>
</protein>
<dbReference type="InterPro" id="IPR029026">
    <property type="entry name" value="tRNA_m1G_MTases_N"/>
</dbReference>
<comment type="caution">
    <text evidence="6">Lacks conserved residue(s) required for the propagation of feature annotation.</text>
</comment>
<dbReference type="InterPro" id="IPR003742">
    <property type="entry name" value="RlmH-like"/>
</dbReference>
<evidence type="ECO:0000313" key="8">
    <source>
        <dbReference type="Proteomes" id="UP000034076"/>
    </source>
</evidence>
<keyword evidence="1 6" id="KW-0698">rRNA processing</keyword>
<dbReference type="GO" id="GO:0005737">
    <property type="term" value="C:cytoplasm"/>
    <property type="evidence" value="ECO:0007669"/>
    <property type="project" value="UniProtKB-SubCell"/>
</dbReference>
<feature type="binding site" evidence="6">
    <location>
        <begin position="126"/>
        <end position="131"/>
    </location>
    <ligand>
        <name>S-adenosyl-L-methionine</name>
        <dbReference type="ChEBI" id="CHEBI:59789"/>
    </ligand>
</feature>
<dbReference type="SUPFAM" id="SSF75217">
    <property type="entry name" value="alpha/beta knot"/>
    <property type="match status" value="1"/>
</dbReference>
<dbReference type="AlphaFoldDB" id="A0A0M2NCL4"/>
<dbReference type="PANTHER" id="PTHR33603:SF1">
    <property type="entry name" value="RIBOSOMAL RNA LARGE SUBUNIT METHYLTRANSFERASE H"/>
    <property type="match status" value="1"/>
</dbReference>
<comment type="subunit">
    <text evidence="6">Homodimer.</text>
</comment>
<evidence type="ECO:0000256" key="4">
    <source>
        <dbReference type="ARBA" id="ARBA00022691"/>
    </source>
</evidence>
<evidence type="ECO:0000256" key="6">
    <source>
        <dbReference type="HAMAP-Rule" id="MF_00658"/>
    </source>
</evidence>
<proteinExistence type="inferred from homology"/>
<keyword evidence="3 6" id="KW-0808">Transferase</keyword>
<evidence type="ECO:0000256" key="1">
    <source>
        <dbReference type="ARBA" id="ARBA00022552"/>
    </source>
</evidence>
<comment type="caution">
    <text evidence="7">The sequence shown here is derived from an EMBL/GenBank/DDBJ whole genome shotgun (WGS) entry which is preliminary data.</text>
</comment>
<comment type="similarity">
    <text evidence="5 6">Belongs to the RNA methyltransferase RlmH family.</text>
</comment>
<accession>A0A0M2NCL4</accession>
<dbReference type="Proteomes" id="UP000034076">
    <property type="component" value="Unassembled WGS sequence"/>
</dbReference>
<evidence type="ECO:0000256" key="3">
    <source>
        <dbReference type="ARBA" id="ARBA00022679"/>
    </source>
</evidence>